<reference evidence="2" key="1">
    <citation type="submission" date="2018-04" db="EMBL/GenBank/DDBJ databases">
        <title>WGS assembly of Panicum hallii.</title>
        <authorList>
            <person name="Lovell J."/>
            <person name="Jenkins J."/>
            <person name="Lowry D."/>
            <person name="Mamidi S."/>
            <person name="Sreedasyam A."/>
            <person name="Weng X."/>
            <person name="Barry K."/>
            <person name="Bonette J."/>
            <person name="Campitelli B."/>
            <person name="Daum C."/>
            <person name="Gordon S."/>
            <person name="Gould B."/>
            <person name="Lipzen A."/>
            <person name="Macqueen A."/>
            <person name="Palacio-Mejia J."/>
            <person name="Plott C."/>
            <person name="Shakirov E."/>
            <person name="Shu S."/>
            <person name="Yoshinaga Y."/>
            <person name="Zane M."/>
            <person name="Rokhsar D."/>
            <person name="Grimwood J."/>
            <person name="Schmutz J."/>
            <person name="Juenger T."/>
        </authorList>
    </citation>
    <scope>NUCLEOTIDE SEQUENCE [LARGE SCALE GENOMIC DNA]</scope>
    <source>
        <strain evidence="2">FIL2</strain>
    </source>
</reference>
<dbReference type="Proteomes" id="UP000243499">
    <property type="component" value="Chromosome 3"/>
</dbReference>
<keyword evidence="1" id="KW-0732">Signal</keyword>
<dbReference type="Gramene" id="PAN21351">
    <property type="protein sequence ID" value="PAN21351"/>
    <property type="gene ID" value="PAHAL_3G458600"/>
</dbReference>
<proteinExistence type="predicted"/>
<evidence type="ECO:0000313" key="2">
    <source>
        <dbReference type="EMBL" id="PAN21351.1"/>
    </source>
</evidence>
<name>A0A2S3HEI2_9POAL</name>
<protein>
    <recommendedName>
        <fullName evidence="3">Hydrophobic seed protein domain-containing protein</fullName>
    </recommendedName>
</protein>
<feature type="chain" id="PRO_5015734701" description="Hydrophobic seed protein domain-containing protein" evidence="1">
    <location>
        <begin position="33"/>
        <end position="114"/>
    </location>
</feature>
<evidence type="ECO:0008006" key="3">
    <source>
        <dbReference type="Google" id="ProtNLM"/>
    </source>
</evidence>
<sequence>MASSKSPASLPAALFLAAAALVLAASANQAQARPPAPAPAPAPSQAACPSGFSNVLAYLFAVPKYEAMGVFLSLSLYPPSSGLPGVVVARNTCVCYLENTLNPLGRVDCVSYSP</sequence>
<dbReference type="EMBL" id="CM008048">
    <property type="protein sequence ID" value="PAN21351.1"/>
    <property type="molecule type" value="Genomic_DNA"/>
</dbReference>
<dbReference type="AlphaFoldDB" id="A0A2S3HEI2"/>
<evidence type="ECO:0000256" key="1">
    <source>
        <dbReference type="SAM" id="SignalP"/>
    </source>
</evidence>
<accession>A0A2S3HEI2</accession>
<gene>
    <name evidence="2" type="ORF">PAHAL_3G458600</name>
</gene>
<organism evidence="2">
    <name type="scientific">Panicum hallii</name>
    <dbReference type="NCBI Taxonomy" id="206008"/>
    <lineage>
        <taxon>Eukaryota</taxon>
        <taxon>Viridiplantae</taxon>
        <taxon>Streptophyta</taxon>
        <taxon>Embryophyta</taxon>
        <taxon>Tracheophyta</taxon>
        <taxon>Spermatophyta</taxon>
        <taxon>Magnoliopsida</taxon>
        <taxon>Liliopsida</taxon>
        <taxon>Poales</taxon>
        <taxon>Poaceae</taxon>
        <taxon>PACMAD clade</taxon>
        <taxon>Panicoideae</taxon>
        <taxon>Panicodae</taxon>
        <taxon>Paniceae</taxon>
        <taxon>Panicinae</taxon>
        <taxon>Panicum</taxon>
        <taxon>Panicum sect. Panicum</taxon>
    </lineage>
</organism>
<feature type="signal peptide" evidence="1">
    <location>
        <begin position="1"/>
        <end position="32"/>
    </location>
</feature>